<name>A0ABS7Z3Q5_9SPHI</name>
<proteinExistence type="predicted"/>
<protein>
    <recommendedName>
        <fullName evidence="3">Beta-lactamase-inhibitor-like, PepSY-like</fullName>
    </recommendedName>
</protein>
<gene>
    <name evidence="1" type="ORF">IPZ78_06525</name>
</gene>
<accession>A0ABS7Z3Q5</accession>
<evidence type="ECO:0000313" key="1">
    <source>
        <dbReference type="EMBL" id="MCA5004806.1"/>
    </source>
</evidence>
<evidence type="ECO:0008006" key="3">
    <source>
        <dbReference type="Google" id="ProtNLM"/>
    </source>
</evidence>
<organism evidence="1 2">
    <name type="scientific">Sphingobacterium bovistauri</name>
    <dbReference type="NCBI Taxonomy" id="2781959"/>
    <lineage>
        <taxon>Bacteria</taxon>
        <taxon>Pseudomonadati</taxon>
        <taxon>Bacteroidota</taxon>
        <taxon>Sphingobacteriia</taxon>
        <taxon>Sphingobacteriales</taxon>
        <taxon>Sphingobacteriaceae</taxon>
        <taxon>Sphingobacterium</taxon>
    </lineage>
</organism>
<sequence>MKSLYLIFPLFLIFSCQQNPQSNKTINDDHKIIDSLPKDNLNIRNQIDSSKVKEWLTTTILNFFQNENQDMQQITTAEYYEFKMDAMNVDMGSQGSLSEQEFIKKWGNKYNLQLHPIQTGFLISGQDWGKISLKDISVKKINQSQNSIVYRLIIRDDEFQVDYDRDITVVQNNGQNLISDVLEYD</sequence>
<comment type="caution">
    <text evidence="1">The sequence shown here is derived from an EMBL/GenBank/DDBJ whole genome shotgun (WGS) entry which is preliminary data.</text>
</comment>
<dbReference type="PROSITE" id="PS51257">
    <property type="entry name" value="PROKAR_LIPOPROTEIN"/>
    <property type="match status" value="1"/>
</dbReference>
<dbReference type="Proteomes" id="UP001165302">
    <property type="component" value="Unassembled WGS sequence"/>
</dbReference>
<dbReference type="RefSeq" id="WP_225552194.1">
    <property type="nucleotide sequence ID" value="NZ_JADEYP010000009.1"/>
</dbReference>
<reference evidence="1" key="1">
    <citation type="submission" date="2020-10" db="EMBL/GenBank/DDBJ databases">
        <authorList>
            <person name="Lu T."/>
            <person name="Wang Q."/>
            <person name="Han X."/>
        </authorList>
    </citation>
    <scope>NUCLEOTIDE SEQUENCE</scope>
    <source>
        <strain evidence="1">WQ 366</strain>
    </source>
</reference>
<evidence type="ECO:0000313" key="2">
    <source>
        <dbReference type="Proteomes" id="UP001165302"/>
    </source>
</evidence>
<dbReference type="EMBL" id="JADEYP010000009">
    <property type="protein sequence ID" value="MCA5004806.1"/>
    <property type="molecule type" value="Genomic_DNA"/>
</dbReference>
<keyword evidence="2" id="KW-1185">Reference proteome</keyword>